<name>A0A914HID8_GLORO</name>
<accession>A0A914HID8</accession>
<sequence>MNSEMESGPAKTNIELVNQAKSSDPNERLAAVSLIGGLFWKDANSDEVAIAEFVSIGLLPVLVNCLESTE</sequence>
<dbReference type="WBParaSite" id="Gr19_v10_g1781.t1">
    <property type="protein sequence ID" value="Gr19_v10_g1781.t1"/>
    <property type="gene ID" value="Gr19_v10_g1781"/>
</dbReference>
<dbReference type="AlphaFoldDB" id="A0A914HID8"/>
<dbReference type="Proteomes" id="UP000887572">
    <property type="component" value="Unplaced"/>
</dbReference>
<dbReference type="InterPro" id="IPR011989">
    <property type="entry name" value="ARM-like"/>
</dbReference>
<protein>
    <submittedName>
        <fullName evidence="2">Uncharacterized protein</fullName>
    </submittedName>
</protein>
<dbReference type="Gene3D" id="1.25.10.10">
    <property type="entry name" value="Leucine-rich Repeat Variant"/>
    <property type="match status" value="1"/>
</dbReference>
<evidence type="ECO:0000313" key="1">
    <source>
        <dbReference type="Proteomes" id="UP000887572"/>
    </source>
</evidence>
<keyword evidence="1" id="KW-1185">Reference proteome</keyword>
<evidence type="ECO:0000313" key="2">
    <source>
        <dbReference type="WBParaSite" id="Gr19_v10_g1781.t1"/>
    </source>
</evidence>
<reference evidence="2" key="1">
    <citation type="submission" date="2022-11" db="UniProtKB">
        <authorList>
            <consortium name="WormBaseParasite"/>
        </authorList>
    </citation>
    <scope>IDENTIFICATION</scope>
</reference>
<organism evidence="1 2">
    <name type="scientific">Globodera rostochiensis</name>
    <name type="common">Golden nematode worm</name>
    <name type="synonym">Heterodera rostochiensis</name>
    <dbReference type="NCBI Taxonomy" id="31243"/>
    <lineage>
        <taxon>Eukaryota</taxon>
        <taxon>Metazoa</taxon>
        <taxon>Ecdysozoa</taxon>
        <taxon>Nematoda</taxon>
        <taxon>Chromadorea</taxon>
        <taxon>Rhabditida</taxon>
        <taxon>Tylenchina</taxon>
        <taxon>Tylenchomorpha</taxon>
        <taxon>Tylenchoidea</taxon>
        <taxon>Heteroderidae</taxon>
        <taxon>Heteroderinae</taxon>
        <taxon>Globodera</taxon>
    </lineage>
</organism>
<proteinExistence type="predicted"/>